<comment type="caution">
    <text evidence="1">The sequence shown here is derived from an EMBL/GenBank/DDBJ whole genome shotgun (WGS) entry which is preliminary data.</text>
</comment>
<evidence type="ECO:0000313" key="1">
    <source>
        <dbReference type="EMBL" id="PWE00575.1"/>
    </source>
</evidence>
<dbReference type="EMBL" id="QEWP01000002">
    <property type="protein sequence ID" value="PWE00575.1"/>
    <property type="molecule type" value="Genomic_DNA"/>
</dbReference>
<sequence>MTEEAIKFRDIDKIKFIVKDATGLDIMYAYDDLIFPEHGAFIIRFNDDDDKSVFCHFHKDCTEPEEKQILTSLGKTGQLNDLRIIKGTEFEMRQKDKEQFEIKFR</sequence>
<organism evidence="1 2">
    <name type="scientific">Marinilabilia rubra</name>
    <dbReference type="NCBI Taxonomy" id="2162893"/>
    <lineage>
        <taxon>Bacteria</taxon>
        <taxon>Pseudomonadati</taxon>
        <taxon>Bacteroidota</taxon>
        <taxon>Bacteroidia</taxon>
        <taxon>Marinilabiliales</taxon>
        <taxon>Marinilabiliaceae</taxon>
        <taxon>Marinilabilia</taxon>
    </lineage>
</organism>
<dbReference type="AlphaFoldDB" id="A0A2U2BBX6"/>
<protein>
    <submittedName>
        <fullName evidence="1">Uncharacterized protein</fullName>
    </submittedName>
</protein>
<proteinExistence type="predicted"/>
<keyword evidence="2" id="KW-1185">Reference proteome</keyword>
<reference evidence="1 2" key="1">
    <citation type="submission" date="2018-05" db="EMBL/GenBank/DDBJ databases">
        <title>Marinilabilia rubrum sp. nov., isolated from saltern sediment.</title>
        <authorList>
            <person name="Zhang R."/>
        </authorList>
    </citation>
    <scope>NUCLEOTIDE SEQUENCE [LARGE SCALE GENOMIC DNA]</scope>
    <source>
        <strain evidence="1 2">WTE16</strain>
    </source>
</reference>
<name>A0A2U2BBX6_9BACT</name>
<dbReference type="OrthoDB" id="5432442at2"/>
<evidence type="ECO:0000313" key="2">
    <source>
        <dbReference type="Proteomes" id="UP000244956"/>
    </source>
</evidence>
<dbReference type="Proteomes" id="UP000244956">
    <property type="component" value="Unassembled WGS sequence"/>
</dbReference>
<accession>A0A2U2BBX6</accession>
<dbReference type="RefSeq" id="WP_109262947.1">
    <property type="nucleotide sequence ID" value="NZ_QEWP01000002.1"/>
</dbReference>
<gene>
    <name evidence="1" type="ORF">DDZ16_02965</name>
</gene>